<dbReference type="Proteomes" id="UP000261174">
    <property type="component" value="Unassembled WGS sequence"/>
</dbReference>
<evidence type="ECO:0000313" key="3">
    <source>
        <dbReference type="Proteomes" id="UP000261174"/>
    </source>
</evidence>
<evidence type="ECO:0000259" key="1">
    <source>
        <dbReference type="Pfam" id="PF07484"/>
    </source>
</evidence>
<dbReference type="Gene3D" id="3.90.1340.10">
    <property type="entry name" value="Phage tail collar domain"/>
    <property type="match status" value="1"/>
</dbReference>
<reference evidence="2 3" key="1">
    <citation type="submission" date="2018-08" db="EMBL/GenBank/DDBJ databases">
        <title>Chitinophaga sp. K20C18050901, a novel bacterium isolated from forest soil.</title>
        <authorList>
            <person name="Wang C."/>
        </authorList>
    </citation>
    <scope>NUCLEOTIDE SEQUENCE [LARGE SCALE GENOMIC DNA]</scope>
    <source>
        <strain evidence="2 3">K20C18050901</strain>
    </source>
</reference>
<comment type="caution">
    <text evidence="2">The sequence shown here is derived from an EMBL/GenBank/DDBJ whole genome shotgun (WGS) entry which is preliminary data.</text>
</comment>
<keyword evidence="3" id="KW-1185">Reference proteome</keyword>
<accession>A0A3E1NUT0</accession>
<dbReference type="OrthoDB" id="9810174at2"/>
<dbReference type="Pfam" id="PF07484">
    <property type="entry name" value="Collar"/>
    <property type="match status" value="1"/>
</dbReference>
<gene>
    <name evidence="2" type="ORF">DXN04_28230</name>
</gene>
<dbReference type="AlphaFoldDB" id="A0A3E1NUT0"/>
<dbReference type="InterPro" id="IPR037053">
    <property type="entry name" value="Phage_tail_collar_dom_sf"/>
</dbReference>
<organism evidence="2 3">
    <name type="scientific">Chitinophaga silvisoli</name>
    <dbReference type="NCBI Taxonomy" id="2291814"/>
    <lineage>
        <taxon>Bacteria</taxon>
        <taxon>Pseudomonadati</taxon>
        <taxon>Bacteroidota</taxon>
        <taxon>Chitinophagia</taxon>
        <taxon>Chitinophagales</taxon>
        <taxon>Chitinophagaceae</taxon>
        <taxon>Chitinophaga</taxon>
    </lineage>
</organism>
<dbReference type="SUPFAM" id="SSF88874">
    <property type="entry name" value="Receptor-binding domain of short tail fibre protein gp12"/>
    <property type="match status" value="1"/>
</dbReference>
<evidence type="ECO:0000313" key="2">
    <source>
        <dbReference type="EMBL" id="RFM31604.1"/>
    </source>
</evidence>
<sequence length="188" mass="19900">MDGFIGEIRAFALNYTPYGWVPCDGTTYTIQSQQVLYAVIGTYYGGTPGQNFKVPDLRGITLLGKDPAVSGYNVVGATGGVDTVTLTGNTMAAHNHQLKGVTRTGNGQTSGAQSQPGPTVYLTNAYALGTSKGVIAYSNTVDLNVPFAPQTISYNRLTTAVTPHSNVSPYLALNYCICVEGYFPVKVN</sequence>
<protein>
    <recommendedName>
        <fullName evidence="1">Phage tail collar domain-containing protein</fullName>
    </recommendedName>
</protein>
<feature type="domain" description="Phage tail collar" evidence="1">
    <location>
        <begin position="6"/>
        <end position="60"/>
    </location>
</feature>
<dbReference type="RefSeq" id="WP_116856759.1">
    <property type="nucleotide sequence ID" value="NZ_QTJV01000013.1"/>
</dbReference>
<dbReference type="EMBL" id="QTJV01000013">
    <property type="protein sequence ID" value="RFM31604.1"/>
    <property type="molecule type" value="Genomic_DNA"/>
</dbReference>
<name>A0A3E1NUT0_9BACT</name>
<proteinExistence type="predicted"/>
<dbReference type="InterPro" id="IPR011083">
    <property type="entry name" value="Phage_tail_collar_dom"/>
</dbReference>